<gene>
    <name evidence="1" type="primary">WBGene00111932</name>
</gene>
<reference evidence="1" key="2">
    <citation type="submission" date="2022-06" db="UniProtKB">
        <authorList>
            <consortium name="EnsemblMetazoa"/>
        </authorList>
    </citation>
    <scope>IDENTIFICATION</scope>
    <source>
        <strain evidence="1">PS312</strain>
    </source>
</reference>
<organism evidence="1 2">
    <name type="scientific">Pristionchus pacificus</name>
    <name type="common">Parasitic nematode worm</name>
    <dbReference type="NCBI Taxonomy" id="54126"/>
    <lineage>
        <taxon>Eukaryota</taxon>
        <taxon>Metazoa</taxon>
        <taxon>Ecdysozoa</taxon>
        <taxon>Nematoda</taxon>
        <taxon>Chromadorea</taxon>
        <taxon>Rhabditida</taxon>
        <taxon>Rhabditina</taxon>
        <taxon>Diplogasteromorpha</taxon>
        <taxon>Diplogasteroidea</taxon>
        <taxon>Neodiplogasteridae</taxon>
        <taxon>Pristionchus</taxon>
    </lineage>
</organism>
<dbReference type="AlphaFoldDB" id="A0A2A6CYL2"/>
<dbReference type="Proteomes" id="UP000005239">
    <property type="component" value="Unassembled WGS sequence"/>
</dbReference>
<accession>A0A8R1YH78</accession>
<proteinExistence type="predicted"/>
<protein>
    <submittedName>
        <fullName evidence="1">Uncharacterized protein</fullName>
    </submittedName>
</protein>
<reference evidence="2" key="1">
    <citation type="journal article" date="2008" name="Nat. Genet.">
        <title>The Pristionchus pacificus genome provides a unique perspective on nematode lifestyle and parasitism.</title>
        <authorList>
            <person name="Dieterich C."/>
            <person name="Clifton S.W."/>
            <person name="Schuster L.N."/>
            <person name="Chinwalla A."/>
            <person name="Delehaunty K."/>
            <person name="Dinkelacker I."/>
            <person name="Fulton L."/>
            <person name="Fulton R."/>
            <person name="Godfrey J."/>
            <person name="Minx P."/>
            <person name="Mitreva M."/>
            <person name="Roeseler W."/>
            <person name="Tian H."/>
            <person name="Witte H."/>
            <person name="Yang S.P."/>
            <person name="Wilson R.K."/>
            <person name="Sommer R.J."/>
        </authorList>
    </citation>
    <scope>NUCLEOTIDE SEQUENCE [LARGE SCALE GENOMIC DNA]</scope>
    <source>
        <strain evidence="2">PS312</strain>
    </source>
</reference>
<evidence type="ECO:0000313" key="1">
    <source>
        <dbReference type="EnsemblMetazoa" id="PPA22378.1"/>
    </source>
</evidence>
<accession>A0A2A6CYL2</accession>
<sequence length="213" mass="24878">MFPLLPYTHIHTVEQLPLYREGERNSKIDLTIRRNWNRHRLVFLDFLCSDCFTGTYYRLRLDENTYINLPEDEEQPPITLTDFYRELREFIGSHDEIAADLIDDGEGIVIKLFPSSPLLVLERLDDREMMKLIRESTSDEQESESTLRDEFRSRWTRLATQILNASPKSGLLHSNSAAQVNYITALRYGLRKSPAATVTRASRLRRRSLSATR</sequence>
<dbReference type="EnsemblMetazoa" id="PPA22378.1">
    <property type="protein sequence ID" value="PPA22378.1"/>
    <property type="gene ID" value="WBGene00111932"/>
</dbReference>
<name>A0A2A6CYL2_PRIPA</name>
<keyword evidence="2" id="KW-1185">Reference proteome</keyword>
<evidence type="ECO:0000313" key="2">
    <source>
        <dbReference type="Proteomes" id="UP000005239"/>
    </source>
</evidence>